<evidence type="ECO:0000259" key="2">
    <source>
        <dbReference type="PROSITE" id="PS00028"/>
    </source>
</evidence>
<dbReference type="WBParaSite" id="HPBE_0001098401-mRNA-1">
    <property type="protein sequence ID" value="HPBE_0001098401-mRNA-1"/>
    <property type="gene ID" value="HPBE_0001098401"/>
</dbReference>
<evidence type="ECO:0000313" key="5">
    <source>
        <dbReference type="WBParaSite" id="HPBE_0001098401-mRNA-1"/>
    </source>
</evidence>
<dbReference type="PROSITE" id="PS00028">
    <property type="entry name" value="ZINC_FINGER_C2H2_1"/>
    <property type="match status" value="1"/>
</dbReference>
<name>A0A3P7YI22_HELPZ</name>
<dbReference type="OrthoDB" id="5877093at2759"/>
<reference evidence="5" key="2">
    <citation type="submission" date="2019-09" db="UniProtKB">
        <authorList>
            <consortium name="WormBaseParasite"/>
        </authorList>
    </citation>
    <scope>IDENTIFICATION</scope>
</reference>
<dbReference type="EMBL" id="UZAH01026943">
    <property type="protein sequence ID" value="VDO87031.1"/>
    <property type="molecule type" value="Genomic_DNA"/>
</dbReference>
<sequence length="388" mass="44478">MSPPEQPKPRKPRPKESCPECGSTKGKNVYNHLFFVHNYTKDEIERVKIERAQQRVASRSKNYLCECGRVYGNYYHLLKHKREKHEGIVHEARLYVTCPLCSHQVRSHRDLAFHAQKAHAQTDDEYVVEQLTFGSVHEFEEWRQLADESNIVSRFTTMTKSMGGGTVTYLRCHRAYRGPCAKEAKYRRSKKVVRYCTAYMNVFRKGDVIEVEHCSTHCGHDADPVLQKVDADDMFFIAPFAGDDCYGALKALGDKRKAASSSITTMQPDELDWSDYGTESDMLETDDELDYECMDEEVEQGPSTTDALGKSRDFGRSPDEKGDVHDIGSYRAICLLSVVYQLFTRVILNRISRTLDEEQPCEQAGFRRGFSTIDHIHTITKLIEVSFP</sequence>
<feature type="domain" description="C2H2-type" evidence="2">
    <location>
        <begin position="98"/>
        <end position="119"/>
    </location>
</feature>
<dbReference type="InterPro" id="IPR013087">
    <property type="entry name" value="Znf_C2H2_type"/>
</dbReference>
<feature type="region of interest" description="Disordered" evidence="1">
    <location>
        <begin position="298"/>
        <end position="322"/>
    </location>
</feature>
<dbReference type="AlphaFoldDB" id="A0A3P7YI22"/>
<dbReference type="InterPro" id="IPR052797">
    <property type="entry name" value="RegFact_GeneExpr_CellDeath"/>
</dbReference>
<keyword evidence="4" id="KW-1185">Reference proteome</keyword>
<reference evidence="3 4" key="1">
    <citation type="submission" date="2018-11" db="EMBL/GenBank/DDBJ databases">
        <authorList>
            <consortium name="Pathogen Informatics"/>
        </authorList>
    </citation>
    <scope>NUCLEOTIDE SEQUENCE [LARGE SCALE GENOMIC DNA]</scope>
</reference>
<organism evidence="3">
    <name type="scientific">Heligmosomoides polygyrus</name>
    <name type="common">Parasitic roundworm</name>
    <dbReference type="NCBI Taxonomy" id="6339"/>
    <lineage>
        <taxon>Eukaryota</taxon>
        <taxon>Metazoa</taxon>
        <taxon>Ecdysozoa</taxon>
        <taxon>Nematoda</taxon>
        <taxon>Chromadorea</taxon>
        <taxon>Rhabditida</taxon>
        <taxon>Rhabditina</taxon>
        <taxon>Rhabditomorpha</taxon>
        <taxon>Strongyloidea</taxon>
        <taxon>Heligmosomidae</taxon>
        <taxon>Heligmosomoides</taxon>
    </lineage>
</organism>
<feature type="compositionally biased region" description="Basic and acidic residues" evidence="1">
    <location>
        <begin position="309"/>
        <end position="322"/>
    </location>
</feature>
<evidence type="ECO:0000313" key="3">
    <source>
        <dbReference type="EMBL" id="VDO87031.1"/>
    </source>
</evidence>
<proteinExistence type="predicted"/>
<protein>
    <submittedName>
        <fullName evidence="5">C2H2-type domain-containing protein</fullName>
    </submittedName>
</protein>
<gene>
    <name evidence="3" type="ORF">HPBE_LOCUS10985</name>
</gene>
<evidence type="ECO:0000313" key="4">
    <source>
        <dbReference type="Proteomes" id="UP000050761"/>
    </source>
</evidence>
<evidence type="ECO:0000256" key="1">
    <source>
        <dbReference type="SAM" id="MobiDB-lite"/>
    </source>
</evidence>
<dbReference type="PANTHER" id="PTHR33936:SF24">
    <property type="entry name" value="C2H2-TYPE DOMAIN-CONTAINING PROTEIN"/>
    <property type="match status" value="1"/>
</dbReference>
<accession>A0A3P7YI22</accession>
<dbReference type="Proteomes" id="UP000050761">
    <property type="component" value="Unassembled WGS sequence"/>
</dbReference>
<feature type="region of interest" description="Disordered" evidence="1">
    <location>
        <begin position="1"/>
        <end position="21"/>
    </location>
</feature>
<dbReference type="PANTHER" id="PTHR33936">
    <property type="entry name" value="PROTEIN CBG17840"/>
    <property type="match status" value="1"/>
</dbReference>